<sequence length="222" mass="25858">MPQLRYLGNIIDATGRRPHPAKIEVIRKMPYPTDIGQVRSFLGMLNYYGHFISEMRQLRAQSDELLKKNVRFEWSAECRDAFQRAKDMLASDLLLTHYDPTKEILLTDHKPLLAILGSKNGVPIYTANTLQRWALIVKNYDFTIEYRSTSNFGQADALSRSSHYHNRKRLEHDIHQCNIEFTTQCEENSGRNIKSSPAECSEIRSERRMAKEIRDRNSIQMP</sequence>
<keyword evidence="3" id="KW-1185">Reference proteome</keyword>
<dbReference type="FunFam" id="3.30.70.270:FF:000020">
    <property type="entry name" value="Transposon Tf2-6 polyprotein-like Protein"/>
    <property type="match status" value="1"/>
</dbReference>
<dbReference type="OrthoDB" id="5850908at2759"/>
<evidence type="ECO:0000313" key="2">
    <source>
        <dbReference type="EMBL" id="PIO64087.1"/>
    </source>
</evidence>
<gene>
    <name evidence="2" type="ORF">TELCIR_14296</name>
</gene>
<dbReference type="PANTHER" id="PTHR37984">
    <property type="entry name" value="PROTEIN CBG26694"/>
    <property type="match status" value="1"/>
</dbReference>
<dbReference type="InterPro" id="IPR043128">
    <property type="entry name" value="Rev_trsase/Diguanyl_cyclase"/>
</dbReference>
<dbReference type="InterPro" id="IPR043502">
    <property type="entry name" value="DNA/RNA_pol_sf"/>
</dbReference>
<name>A0A2G9U1G6_TELCI</name>
<reference evidence="2 3" key="1">
    <citation type="submission" date="2015-09" db="EMBL/GenBank/DDBJ databases">
        <title>Draft genome of the parasitic nematode Teladorsagia circumcincta isolate WARC Sus (inbred).</title>
        <authorList>
            <person name="Mitreva M."/>
        </authorList>
    </citation>
    <scope>NUCLEOTIDE SEQUENCE [LARGE SCALE GENOMIC DNA]</scope>
    <source>
        <strain evidence="2 3">S</strain>
    </source>
</reference>
<accession>A0A2G9U1G6</accession>
<proteinExistence type="predicted"/>
<dbReference type="Proteomes" id="UP000230423">
    <property type="component" value="Unassembled WGS sequence"/>
</dbReference>
<dbReference type="GO" id="GO:0003964">
    <property type="term" value="F:RNA-directed DNA polymerase activity"/>
    <property type="evidence" value="ECO:0007669"/>
    <property type="project" value="UniProtKB-EC"/>
</dbReference>
<evidence type="ECO:0000313" key="3">
    <source>
        <dbReference type="Proteomes" id="UP000230423"/>
    </source>
</evidence>
<dbReference type="SUPFAM" id="SSF56672">
    <property type="entry name" value="DNA/RNA polymerases"/>
    <property type="match status" value="1"/>
</dbReference>
<organism evidence="2 3">
    <name type="scientific">Teladorsagia circumcincta</name>
    <name type="common">Brown stomach worm</name>
    <name type="synonym">Ostertagia circumcincta</name>
    <dbReference type="NCBI Taxonomy" id="45464"/>
    <lineage>
        <taxon>Eukaryota</taxon>
        <taxon>Metazoa</taxon>
        <taxon>Ecdysozoa</taxon>
        <taxon>Nematoda</taxon>
        <taxon>Chromadorea</taxon>
        <taxon>Rhabditida</taxon>
        <taxon>Rhabditina</taxon>
        <taxon>Rhabditomorpha</taxon>
        <taxon>Strongyloidea</taxon>
        <taxon>Trichostrongylidae</taxon>
        <taxon>Teladorsagia</taxon>
    </lineage>
</organism>
<protein>
    <recommendedName>
        <fullName evidence="1">RNA-directed DNA polymerase</fullName>
        <ecNumber evidence="1">2.7.7.49</ecNumber>
    </recommendedName>
</protein>
<evidence type="ECO:0000256" key="1">
    <source>
        <dbReference type="ARBA" id="ARBA00012493"/>
    </source>
</evidence>
<dbReference type="InterPro" id="IPR050951">
    <property type="entry name" value="Retrovirus_Pol_polyprotein"/>
</dbReference>
<dbReference type="EMBL" id="KZ350239">
    <property type="protein sequence ID" value="PIO64087.1"/>
    <property type="molecule type" value="Genomic_DNA"/>
</dbReference>
<dbReference type="EC" id="2.7.7.49" evidence="1"/>
<dbReference type="PANTHER" id="PTHR37984:SF5">
    <property type="entry name" value="PROTEIN NYNRIN-LIKE"/>
    <property type="match status" value="1"/>
</dbReference>
<dbReference type="AlphaFoldDB" id="A0A2G9U1G6"/>
<dbReference type="Gene3D" id="3.30.70.270">
    <property type="match status" value="1"/>
</dbReference>